<feature type="domain" description="TMEM131 second Ig-like" evidence="11">
    <location>
        <begin position="170"/>
        <end position="253"/>
    </location>
</feature>
<feature type="signal peptide" evidence="9">
    <location>
        <begin position="1"/>
        <end position="20"/>
    </location>
</feature>
<sequence>MDSRWIFHIVFLSLFGLFDSLPDSESIDSISHAFVQTDSELHYFRDTSTKELLNLVKPADIKKEPPGVPLKLVPPKIDFETGQLGIPRRRQVVILNNNDFEVSLKAILSSSQDVYYTFPTNKIIPPHKNTTITVTFLPRHEGHVELSVQIYNSHSTVELQVQGTTKSSEYRLKHEIICILPFKGSLDYPLLLHNPHASRMKVTKIISSDKSVVVSLNEATNDTDLIPYESRKIGDISVVGSEIKNTTVFVMIRAEILPYEEGSVSSDVSLVISIDVEVTERLGIFSTVDVIDFGLIKYGDKSERKVFEGFTNVDNGLEVEQIYVVKNYHPNYGLYMQYASKPPISVPGGGRSDPGKPVPIANVHLDTNYFTLNATQQLHRVTGEIVAESRGGNYNVTVKFKALIATGGISQVMKDSSFYIKLEPPITRVVSLHNEYPFGIGMWDVDLDEDHEDIFNVKLISPVVEVAPNETKPVLVITYLSTPDVPTRINCVVSSNVTAFKVQLLVFEGNIKVDIPYYNQVANKVELGEVTKNEIRSYYFTVANPNPVALALKSLKDPWFGHISLSLLYMGDGNNTKPYSLDPPNVQWHSGMDLYLSASTFMVFNMTVHSNGNLEVPSDLVLRLKTEFEDFVFPLDLKFTNESLKFVDKTIDLGVSFPGKITNKNIRVYSNTEKQVRVLSMSTLTDDPRFSFLVNNSKDMIVPSRSVKTLGDVTFSHGTSCTTDCYCGFTIHSPDGQWFTHGMKLPPNLPEIDSYLYQRLRQKWHAIVDKTVKSKIILDTDRFKSVEVGIKAKLSWPKLFSHPVVHFPLTAVNNFTILNLTLTNPSIHPVIVQLLPLVIYPDAEALLELFKDEFESPLIEPVEMNETLMFSLRDTELFSLKPGSPVPGLREEVEQVINRQVPRFTLSMILKPGMKTRIRVGFLPSDYNLRSSLLLIRNNLTALEPVILYGRGSRVGLEIDGKSPRDIQLIFDILMSHLSDCYNPKRLTHKLGTNLTVKRTFILKNTGESELWIVNISISGTSCSDRGFRVLNCDTFILSPNETRTIDVAYTPDFLMSVNEATLQIYTHMNATPWVFDLVATIAPEMLEICHAALPRPPFEWLMYYACLMALIFCMICISACAYLEGDRCLSGMQHQQIEVMNDLHCDPLLNLQSASEEPYSQVKGFLWRLSNVTSRKNEDKFLWVYQSTDNFFYVLLAKMFNYFIFISEHVWWVIRGDVFNEKHSKEVFDYEKLNTTISLMDDDMNAEKKGYDKPDEAENVKTGKNGVRRRRNANKKKYPEVEIQENNNTEKNKPKKEKAKKQESENNIYTLKTKVAPSVSVQTDSTKSSDSMQWKDEFEIPDMNRFDQSQNNDESNSPPPEWADSVISSSNVNTDFAYYASQAGALFNDEPEETLFNKGDVDEDNNKCHENEVCNTSWLTPEVIEQLVEEYRQKLIELSASNPAAGDISPPLPPIVLELPKEEPVPNVLNGIPPRMDTTYFDNNDSNNVYDQLLQFQQEAQREYDFHRHLMYQGYASGQLDVNFQFPWFIQQQNATQNVEDQSNDNNGEFNAVVGGNEIWHPKSGDIQDWPDYTKFE</sequence>
<dbReference type="Pfam" id="PF24501">
    <property type="entry name" value="Ig_TMEM131L_5"/>
    <property type="match status" value="1"/>
</dbReference>
<dbReference type="Pfam" id="PF24499">
    <property type="entry name" value="Ig_TMEM131L_4"/>
    <property type="match status" value="1"/>
</dbReference>
<keyword evidence="3 8" id="KW-0812">Transmembrane</keyword>
<feature type="domain" description="Transmembrane protein 131-like N-terminal" evidence="10">
    <location>
        <begin position="71"/>
        <end position="151"/>
    </location>
</feature>
<evidence type="ECO:0000256" key="8">
    <source>
        <dbReference type="SAM" id="Phobius"/>
    </source>
</evidence>
<feature type="compositionally biased region" description="Basic residues" evidence="7">
    <location>
        <begin position="1267"/>
        <end position="1277"/>
    </location>
</feature>
<dbReference type="Gene3D" id="2.60.40.10">
    <property type="entry name" value="Immunoglobulins"/>
    <property type="match status" value="2"/>
</dbReference>
<evidence type="ECO:0000259" key="11">
    <source>
        <dbReference type="Pfam" id="PF24495"/>
    </source>
</evidence>
<feature type="region of interest" description="Disordered" evidence="7">
    <location>
        <begin position="1246"/>
        <end position="1368"/>
    </location>
</feature>
<evidence type="ECO:0000259" key="12">
    <source>
        <dbReference type="Pfam" id="PF24499"/>
    </source>
</evidence>
<evidence type="ECO:0000259" key="13">
    <source>
        <dbReference type="Pfam" id="PF24501"/>
    </source>
</evidence>
<feature type="compositionally biased region" description="Polar residues" evidence="7">
    <location>
        <begin position="1320"/>
        <end position="1333"/>
    </location>
</feature>
<dbReference type="GO" id="GO:0016020">
    <property type="term" value="C:membrane"/>
    <property type="evidence" value="ECO:0007669"/>
    <property type="project" value="UniProtKB-SubCell"/>
</dbReference>
<feature type="compositionally biased region" description="Basic and acidic residues" evidence="7">
    <location>
        <begin position="1334"/>
        <end position="1346"/>
    </location>
</feature>
<dbReference type="InterPro" id="IPR039877">
    <property type="entry name" value="TMEM131-like"/>
</dbReference>
<feature type="transmembrane region" description="Helical" evidence="8">
    <location>
        <begin position="1192"/>
        <end position="1215"/>
    </location>
</feature>
<comment type="caution">
    <text evidence="14">The sequence shown here is derived from an EMBL/GenBank/DDBJ whole genome shotgun (WGS) entry which is preliminary data.</text>
</comment>
<reference evidence="14" key="1">
    <citation type="submission" date="2020-09" db="EMBL/GenBank/DDBJ databases">
        <authorList>
            <person name="Kikuchi T."/>
        </authorList>
    </citation>
    <scope>NUCLEOTIDE SEQUENCE</scope>
    <source>
        <strain evidence="14">SH1</strain>
    </source>
</reference>
<evidence type="ECO:0000256" key="6">
    <source>
        <dbReference type="ARBA" id="ARBA00023136"/>
    </source>
</evidence>
<dbReference type="InterPro" id="IPR055437">
    <property type="entry name" value="TMEM131L_Ig_5"/>
</dbReference>
<gene>
    <name evidence="14" type="ORF">BOKJ2_LOCUS6047</name>
</gene>
<evidence type="ECO:0008006" key="16">
    <source>
        <dbReference type="Google" id="ProtNLM"/>
    </source>
</evidence>
<dbReference type="Proteomes" id="UP000614601">
    <property type="component" value="Unassembled WGS sequence"/>
</dbReference>
<evidence type="ECO:0000313" key="14">
    <source>
        <dbReference type="EMBL" id="CAD5215346.1"/>
    </source>
</evidence>
<dbReference type="InterPro" id="IPR055436">
    <property type="entry name" value="Ig_TMEM131L_4"/>
</dbReference>
<evidence type="ECO:0000313" key="15">
    <source>
        <dbReference type="Proteomes" id="UP000614601"/>
    </source>
</evidence>
<evidence type="ECO:0000256" key="9">
    <source>
        <dbReference type="SAM" id="SignalP"/>
    </source>
</evidence>
<dbReference type="PANTHER" id="PTHR22050">
    <property type="entry name" value="RW1 PROTEIN HOMOLOG"/>
    <property type="match status" value="1"/>
</dbReference>
<name>A0A811KJ62_9BILA</name>
<dbReference type="InterPro" id="IPR022113">
    <property type="entry name" value="TMEM131L_N"/>
</dbReference>
<dbReference type="Proteomes" id="UP000783686">
    <property type="component" value="Unassembled WGS sequence"/>
</dbReference>
<evidence type="ECO:0000256" key="2">
    <source>
        <dbReference type="ARBA" id="ARBA00006682"/>
    </source>
</evidence>
<comment type="subcellular location">
    <subcellularLocation>
        <location evidence="1">Membrane</location>
        <topology evidence="1">Single-pass type I membrane protein</topology>
    </subcellularLocation>
</comment>
<evidence type="ECO:0000256" key="7">
    <source>
        <dbReference type="SAM" id="MobiDB-lite"/>
    </source>
</evidence>
<dbReference type="OrthoDB" id="168404at2759"/>
<evidence type="ECO:0000256" key="4">
    <source>
        <dbReference type="ARBA" id="ARBA00022729"/>
    </source>
</evidence>
<feature type="compositionally biased region" description="Basic and acidic residues" evidence="7">
    <location>
        <begin position="1246"/>
        <end position="1262"/>
    </location>
</feature>
<evidence type="ECO:0000256" key="1">
    <source>
        <dbReference type="ARBA" id="ARBA00004479"/>
    </source>
</evidence>
<feature type="domain" description="TMEM131L fourth Ig-like" evidence="12">
    <location>
        <begin position="805"/>
        <end position="952"/>
    </location>
</feature>
<dbReference type="Pfam" id="PF12371">
    <property type="entry name" value="TMEM131_like_N"/>
    <property type="match status" value="1"/>
</dbReference>
<keyword evidence="5 8" id="KW-1133">Transmembrane helix</keyword>
<dbReference type="PANTHER" id="PTHR22050:SF0">
    <property type="entry name" value="TRANSMEMBRANE PROTEIN 131 HOMOLOG"/>
    <property type="match status" value="1"/>
</dbReference>
<keyword evidence="6 8" id="KW-0472">Membrane</keyword>
<protein>
    <recommendedName>
        <fullName evidence="16">TMEM131_like domain-containing protein</fullName>
    </recommendedName>
</protein>
<dbReference type="InterPro" id="IPR008962">
    <property type="entry name" value="PapD-like_sf"/>
</dbReference>
<keyword evidence="4 9" id="KW-0732">Signal</keyword>
<feature type="transmembrane region" description="Helical" evidence="8">
    <location>
        <begin position="1101"/>
        <end position="1124"/>
    </location>
</feature>
<dbReference type="EMBL" id="CAJFDH010000003">
    <property type="protein sequence ID" value="CAD5215346.1"/>
    <property type="molecule type" value="Genomic_DNA"/>
</dbReference>
<accession>A0A811KJ62</accession>
<feature type="domain" description="TMEM131L fifth Ig-like" evidence="13">
    <location>
        <begin position="1005"/>
        <end position="1069"/>
    </location>
</feature>
<comment type="similarity">
    <text evidence="2">Belongs to the TMEM131 family.</text>
</comment>
<dbReference type="EMBL" id="CAJFCW020000003">
    <property type="protein sequence ID" value="CAG9103899.1"/>
    <property type="molecule type" value="Genomic_DNA"/>
</dbReference>
<evidence type="ECO:0000259" key="10">
    <source>
        <dbReference type="Pfam" id="PF12371"/>
    </source>
</evidence>
<dbReference type="Pfam" id="PF24495">
    <property type="entry name" value="Ig_TMEM131_2"/>
    <property type="match status" value="1"/>
</dbReference>
<evidence type="ECO:0000256" key="3">
    <source>
        <dbReference type="ARBA" id="ARBA00022692"/>
    </source>
</evidence>
<dbReference type="InterPro" id="IPR056311">
    <property type="entry name" value="TMEM131_Ig_2"/>
</dbReference>
<feature type="chain" id="PRO_5036408348" description="TMEM131_like domain-containing protein" evidence="9">
    <location>
        <begin position="21"/>
        <end position="1578"/>
    </location>
</feature>
<evidence type="ECO:0000256" key="5">
    <source>
        <dbReference type="ARBA" id="ARBA00022989"/>
    </source>
</evidence>
<dbReference type="InterPro" id="IPR013783">
    <property type="entry name" value="Ig-like_fold"/>
</dbReference>
<dbReference type="SUPFAM" id="SSF49354">
    <property type="entry name" value="PapD-like"/>
    <property type="match status" value="1"/>
</dbReference>
<organism evidence="14 15">
    <name type="scientific">Bursaphelenchus okinawaensis</name>
    <dbReference type="NCBI Taxonomy" id="465554"/>
    <lineage>
        <taxon>Eukaryota</taxon>
        <taxon>Metazoa</taxon>
        <taxon>Ecdysozoa</taxon>
        <taxon>Nematoda</taxon>
        <taxon>Chromadorea</taxon>
        <taxon>Rhabditida</taxon>
        <taxon>Tylenchina</taxon>
        <taxon>Tylenchomorpha</taxon>
        <taxon>Aphelenchoidea</taxon>
        <taxon>Aphelenchoididae</taxon>
        <taxon>Bursaphelenchus</taxon>
    </lineage>
</organism>
<feature type="compositionally biased region" description="Polar residues" evidence="7">
    <location>
        <begin position="1347"/>
        <end position="1357"/>
    </location>
</feature>
<proteinExistence type="inferred from homology"/>
<keyword evidence="15" id="KW-1185">Reference proteome</keyword>